<dbReference type="GO" id="GO:0016671">
    <property type="term" value="F:oxidoreductase activity, acting on a sulfur group of donors, disulfide as acceptor"/>
    <property type="evidence" value="ECO:0007669"/>
    <property type="project" value="InterPro"/>
</dbReference>
<evidence type="ECO:0000313" key="7">
    <source>
        <dbReference type="EMBL" id="ORY95539.1"/>
    </source>
</evidence>
<keyword evidence="5" id="KW-0325">Glycoprotein</keyword>
<evidence type="ECO:0000256" key="2">
    <source>
        <dbReference type="ARBA" id="ARBA00005679"/>
    </source>
</evidence>
<dbReference type="OrthoDB" id="958254at2759"/>
<keyword evidence="3" id="KW-0964">Secreted</keyword>
<sequence length="222" mass="24765">MSRTLTLGIASLFLLGFLSLSAVYTRQAAQWTRIIQTDNSIAVPVELFVMSKCPDAVHCENVFAKVLDKVDMNRVQLDVNYIAQPDPDQSLGFKCKHGESECLGNVQELCFRHLHPDPRIWYSFILCMNEHYGAIGKGNGLAESCAKRLGVTYEPVEDCAASTLGQSLLATSVDRTNHLNVTKSCTIFINNRLRCIRDGTWKDCPDGHDVSDFVKTIEDAYD</sequence>
<dbReference type="InterPro" id="IPR004911">
    <property type="entry name" value="Interferon-induced_GILT"/>
</dbReference>
<accession>A0A1X2HA58</accession>
<name>A0A1X2HA58_SYNRA</name>
<evidence type="ECO:0008006" key="9">
    <source>
        <dbReference type="Google" id="ProtNLM"/>
    </source>
</evidence>
<evidence type="ECO:0000256" key="4">
    <source>
        <dbReference type="ARBA" id="ARBA00022729"/>
    </source>
</evidence>
<dbReference type="OMA" id="GPTECIG"/>
<keyword evidence="4 6" id="KW-0732">Signal</keyword>
<feature type="signal peptide" evidence="6">
    <location>
        <begin position="1"/>
        <end position="22"/>
    </location>
</feature>
<protein>
    <recommendedName>
        <fullName evidence="9">Gamma interferon inducible lysosomal thiol reductase-domain-containing protein</fullName>
    </recommendedName>
</protein>
<dbReference type="InParanoid" id="A0A1X2HA58"/>
<organism evidence="7 8">
    <name type="scientific">Syncephalastrum racemosum</name>
    <name type="common">Filamentous fungus</name>
    <dbReference type="NCBI Taxonomy" id="13706"/>
    <lineage>
        <taxon>Eukaryota</taxon>
        <taxon>Fungi</taxon>
        <taxon>Fungi incertae sedis</taxon>
        <taxon>Mucoromycota</taxon>
        <taxon>Mucoromycotina</taxon>
        <taxon>Mucoromycetes</taxon>
        <taxon>Mucorales</taxon>
        <taxon>Syncephalastraceae</taxon>
        <taxon>Syncephalastrum</taxon>
    </lineage>
</organism>
<dbReference type="AlphaFoldDB" id="A0A1X2HA58"/>
<reference evidence="7 8" key="1">
    <citation type="submission" date="2016-07" db="EMBL/GenBank/DDBJ databases">
        <title>Pervasive Adenine N6-methylation of Active Genes in Fungi.</title>
        <authorList>
            <consortium name="DOE Joint Genome Institute"/>
            <person name="Mondo S.J."/>
            <person name="Dannebaum R.O."/>
            <person name="Kuo R.C."/>
            <person name="Labutti K."/>
            <person name="Haridas S."/>
            <person name="Kuo A."/>
            <person name="Salamov A."/>
            <person name="Ahrendt S.R."/>
            <person name="Lipzen A."/>
            <person name="Sullivan W."/>
            <person name="Andreopoulos W.B."/>
            <person name="Clum A."/>
            <person name="Lindquist E."/>
            <person name="Daum C."/>
            <person name="Ramamoorthy G.K."/>
            <person name="Gryganskyi A."/>
            <person name="Culley D."/>
            <person name="Magnuson J.K."/>
            <person name="James T.Y."/>
            <person name="O'Malley M.A."/>
            <person name="Stajich J.E."/>
            <person name="Spatafora J.W."/>
            <person name="Visel A."/>
            <person name="Grigoriev I.V."/>
        </authorList>
    </citation>
    <scope>NUCLEOTIDE SEQUENCE [LARGE SCALE GENOMIC DNA]</scope>
    <source>
        <strain evidence="7 8">NRRL 2496</strain>
    </source>
</reference>
<dbReference type="GO" id="GO:0005576">
    <property type="term" value="C:extracellular region"/>
    <property type="evidence" value="ECO:0007669"/>
    <property type="project" value="UniProtKB-SubCell"/>
</dbReference>
<dbReference type="EMBL" id="MCGN01000006">
    <property type="protein sequence ID" value="ORY95539.1"/>
    <property type="molecule type" value="Genomic_DNA"/>
</dbReference>
<evidence type="ECO:0000313" key="8">
    <source>
        <dbReference type="Proteomes" id="UP000242180"/>
    </source>
</evidence>
<evidence type="ECO:0000256" key="6">
    <source>
        <dbReference type="SAM" id="SignalP"/>
    </source>
</evidence>
<evidence type="ECO:0000256" key="3">
    <source>
        <dbReference type="ARBA" id="ARBA00022525"/>
    </source>
</evidence>
<dbReference type="PANTHER" id="PTHR13234:SF8">
    <property type="entry name" value="GAMMA-INTERFERON-INDUCIBLE LYSOSOMAL THIOL REDUCTASE"/>
    <property type="match status" value="1"/>
</dbReference>
<comment type="caution">
    <text evidence="7">The sequence shown here is derived from an EMBL/GenBank/DDBJ whole genome shotgun (WGS) entry which is preliminary data.</text>
</comment>
<evidence type="ECO:0000256" key="1">
    <source>
        <dbReference type="ARBA" id="ARBA00004613"/>
    </source>
</evidence>
<comment type="subcellular location">
    <subcellularLocation>
        <location evidence="1">Secreted</location>
    </subcellularLocation>
</comment>
<dbReference type="Proteomes" id="UP000242180">
    <property type="component" value="Unassembled WGS sequence"/>
</dbReference>
<dbReference type="PANTHER" id="PTHR13234">
    <property type="entry name" value="GAMMA-INTERFERON INDUCIBLE LYSOSOMAL THIOL REDUCTASE GILT"/>
    <property type="match status" value="1"/>
</dbReference>
<gene>
    <name evidence="7" type="ORF">BCR43DRAFT_493146</name>
</gene>
<dbReference type="Pfam" id="PF03227">
    <property type="entry name" value="GILT"/>
    <property type="match status" value="1"/>
</dbReference>
<comment type="similarity">
    <text evidence="2">Belongs to the GILT family.</text>
</comment>
<dbReference type="STRING" id="13706.A0A1X2HA58"/>
<feature type="chain" id="PRO_5012371807" description="Gamma interferon inducible lysosomal thiol reductase-domain-containing protein" evidence="6">
    <location>
        <begin position="23"/>
        <end position="222"/>
    </location>
</feature>
<keyword evidence="8" id="KW-1185">Reference proteome</keyword>
<proteinExistence type="inferred from homology"/>
<evidence type="ECO:0000256" key="5">
    <source>
        <dbReference type="ARBA" id="ARBA00023180"/>
    </source>
</evidence>